<evidence type="ECO:0000256" key="1">
    <source>
        <dbReference type="SAM" id="SignalP"/>
    </source>
</evidence>
<keyword evidence="1" id="KW-0732">Signal</keyword>
<dbReference type="AlphaFoldDB" id="A0AAD8E828"/>
<name>A0AAD8E828_DIPPU</name>
<feature type="chain" id="PRO_5042113114" evidence="1">
    <location>
        <begin position="26"/>
        <end position="110"/>
    </location>
</feature>
<protein>
    <submittedName>
        <fullName evidence="2">Uncharacterized protein</fullName>
    </submittedName>
</protein>
<proteinExistence type="predicted"/>
<reference evidence="2" key="2">
    <citation type="submission" date="2023-05" db="EMBL/GenBank/DDBJ databases">
        <authorList>
            <person name="Fouks B."/>
        </authorList>
    </citation>
    <scope>NUCLEOTIDE SEQUENCE</scope>
    <source>
        <strain evidence="2">Stay&amp;Tobe</strain>
        <tissue evidence="2">Testes</tissue>
    </source>
</reference>
<accession>A0AAD8E828</accession>
<evidence type="ECO:0000313" key="2">
    <source>
        <dbReference type="EMBL" id="KAJ9580062.1"/>
    </source>
</evidence>
<organism evidence="2 3">
    <name type="scientific">Diploptera punctata</name>
    <name type="common">Pacific beetle cockroach</name>
    <dbReference type="NCBI Taxonomy" id="6984"/>
    <lineage>
        <taxon>Eukaryota</taxon>
        <taxon>Metazoa</taxon>
        <taxon>Ecdysozoa</taxon>
        <taxon>Arthropoda</taxon>
        <taxon>Hexapoda</taxon>
        <taxon>Insecta</taxon>
        <taxon>Pterygota</taxon>
        <taxon>Neoptera</taxon>
        <taxon>Polyneoptera</taxon>
        <taxon>Dictyoptera</taxon>
        <taxon>Blattodea</taxon>
        <taxon>Blaberoidea</taxon>
        <taxon>Blaberidae</taxon>
        <taxon>Diplopterinae</taxon>
        <taxon>Diploptera</taxon>
    </lineage>
</organism>
<keyword evidence="3" id="KW-1185">Reference proteome</keyword>
<dbReference type="EMBL" id="JASPKZ010008362">
    <property type="protein sequence ID" value="KAJ9580062.1"/>
    <property type="molecule type" value="Genomic_DNA"/>
</dbReference>
<gene>
    <name evidence="2" type="ORF">L9F63_004254</name>
</gene>
<comment type="caution">
    <text evidence="2">The sequence shown here is derived from an EMBL/GenBank/DDBJ whole genome shotgun (WGS) entry which is preliminary data.</text>
</comment>
<sequence>MPLTQREAIQLGLLLLCVPAQYFLSGNIGSESRRSQAVLQLVNEVKHIRDSWFKLESWKARWLNFVSWLLKGILQPEEVVKTDNNAQESPAIEVLRYREKAKYFCLINCS</sequence>
<reference evidence="2" key="1">
    <citation type="journal article" date="2023" name="IScience">
        <title>Live-bearing cockroach genome reveals convergent evolutionary mechanisms linked to viviparity in insects and beyond.</title>
        <authorList>
            <person name="Fouks B."/>
            <person name="Harrison M.C."/>
            <person name="Mikhailova A.A."/>
            <person name="Marchal E."/>
            <person name="English S."/>
            <person name="Carruthers M."/>
            <person name="Jennings E.C."/>
            <person name="Chiamaka E.L."/>
            <person name="Frigard R.A."/>
            <person name="Pippel M."/>
            <person name="Attardo G.M."/>
            <person name="Benoit J.B."/>
            <person name="Bornberg-Bauer E."/>
            <person name="Tobe S.S."/>
        </authorList>
    </citation>
    <scope>NUCLEOTIDE SEQUENCE</scope>
    <source>
        <strain evidence="2">Stay&amp;Tobe</strain>
    </source>
</reference>
<dbReference type="Proteomes" id="UP001233999">
    <property type="component" value="Unassembled WGS sequence"/>
</dbReference>
<evidence type="ECO:0000313" key="3">
    <source>
        <dbReference type="Proteomes" id="UP001233999"/>
    </source>
</evidence>
<feature type="signal peptide" evidence="1">
    <location>
        <begin position="1"/>
        <end position="25"/>
    </location>
</feature>